<dbReference type="PANTHER" id="PTHR11727">
    <property type="entry name" value="DIMETHYLADENOSINE TRANSFERASE"/>
    <property type="match status" value="1"/>
</dbReference>
<evidence type="ECO:0000259" key="9">
    <source>
        <dbReference type="SMART" id="SM00650"/>
    </source>
</evidence>
<gene>
    <name evidence="10" type="ORF">BLNAU_16022</name>
</gene>
<dbReference type="InterPro" id="IPR029063">
    <property type="entry name" value="SAM-dependent_MTases_sf"/>
</dbReference>
<dbReference type="CDD" id="cd02440">
    <property type="entry name" value="AdoMet_MTases"/>
    <property type="match status" value="1"/>
</dbReference>
<keyword evidence="2 6" id="KW-0489">Methyltransferase</keyword>
<proteinExistence type="inferred from homology"/>
<dbReference type="SUPFAM" id="SSF53335">
    <property type="entry name" value="S-adenosyl-L-methionine-dependent methyltransferases"/>
    <property type="match status" value="1"/>
</dbReference>
<keyword evidence="11" id="KW-1185">Reference proteome</keyword>
<evidence type="ECO:0000256" key="1">
    <source>
        <dbReference type="ARBA" id="ARBA00022552"/>
    </source>
</evidence>
<dbReference type="Gene3D" id="3.40.50.150">
    <property type="entry name" value="Vaccinia Virus protein VP39"/>
    <property type="match status" value="1"/>
</dbReference>
<evidence type="ECO:0000256" key="5">
    <source>
        <dbReference type="ARBA" id="ARBA00022884"/>
    </source>
</evidence>
<dbReference type="NCBIfam" id="TIGR00755">
    <property type="entry name" value="ksgA"/>
    <property type="match status" value="1"/>
</dbReference>
<feature type="region of interest" description="Disordered" evidence="8">
    <location>
        <begin position="332"/>
        <end position="357"/>
    </location>
</feature>
<comment type="caution">
    <text evidence="10">The sequence shown here is derived from an EMBL/GenBank/DDBJ whole genome shotgun (WGS) entry which is preliminary data.</text>
</comment>
<evidence type="ECO:0000256" key="4">
    <source>
        <dbReference type="ARBA" id="ARBA00022691"/>
    </source>
</evidence>
<dbReference type="InterPro" id="IPR020596">
    <property type="entry name" value="rRNA_Ade_Mease_Trfase_CS"/>
</dbReference>
<dbReference type="PROSITE" id="PS51689">
    <property type="entry name" value="SAM_RNA_A_N6_MT"/>
    <property type="match status" value="1"/>
</dbReference>
<evidence type="ECO:0000256" key="6">
    <source>
        <dbReference type="PROSITE-ProRule" id="PRU01026"/>
    </source>
</evidence>
<feature type="binding site" evidence="6">
    <location>
        <position position="28"/>
    </location>
    <ligand>
        <name>S-adenosyl-L-methionine</name>
        <dbReference type="ChEBI" id="CHEBI:59789"/>
    </ligand>
</feature>
<evidence type="ECO:0000256" key="8">
    <source>
        <dbReference type="SAM" id="MobiDB-lite"/>
    </source>
</evidence>
<dbReference type="Pfam" id="PF00398">
    <property type="entry name" value="RrnaAD"/>
    <property type="match status" value="1"/>
</dbReference>
<feature type="region of interest" description="Disordered" evidence="8">
    <location>
        <begin position="522"/>
        <end position="651"/>
    </location>
</feature>
<dbReference type="InterPro" id="IPR011530">
    <property type="entry name" value="rRNA_adenine_dimethylase"/>
</dbReference>
<feature type="binding site" evidence="6">
    <location>
        <position position="74"/>
    </location>
    <ligand>
        <name>S-adenosyl-L-methionine</name>
        <dbReference type="ChEBI" id="CHEBI:59789"/>
    </ligand>
</feature>
<dbReference type="SMART" id="SM00650">
    <property type="entry name" value="rADc"/>
    <property type="match status" value="1"/>
</dbReference>
<dbReference type="EC" id="2.1.1.-" evidence="7"/>
<keyword evidence="1 7" id="KW-0698">rRNA processing</keyword>
<dbReference type="InterPro" id="IPR020598">
    <property type="entry name" value="rRNA_Ade_methylase_Trfase_N"/>
</dbReference>
<evidence type="ECO:0000313" key="11">
    <source>
        <dbReference type="Proteomes" id="UP001281761"/>
    </source>
</evidence>
<feature type="domain" description="Ribosomal RNA adenine methylase transferase N-terminal" evidence="9">
    <location>
        <begin position="33"/>
        <end position="202"/>
    </location>
</feature>
<dbReference type="GO" id="GO:0008168">
    <property type="term" value="F:methyltransferase activity"/>
    <property type="evidence" value="ECO:0007669"/>
    <property type="project" value="UniProtKB-KW"/>
</dbReference>
<sequence length="651" mass="73100">MPKVRSKEEKPAFRQGLVLHHSKGQHLLINPHIIDSIVEKAGLRANDVCLEIGPGTGNLTVKLLERCQKVIAVELDPRMVIELQKRVSGTENGKKLQIIQGDILSVDLPSFSIVVANIPYSISSPLIFRLLSIRPLWRAAVLLIQYEFAQRLVAKPGDELYCRLTVNTSLLATTTHCLKVGKGNFRPPPQVDSSVVRIEPRHPQLPVNYLEWDGMTRVCFMRKNKTMGALFKNNNVLEMLEKNYQTFCSLTGKPVAPDLPPIKDRVVQLLTESGFIDKRARTFDLDDFIKPKRIPPSYLEVDNPKTLAQQIKELSSEETVAPLVRSLADHRSTLKQQRKDKSELESQHSSVADKATRLESSVEHLRHKYESLQSAYDDLYRHTVALRKYCLELQQKWVEQTRAEDNADLLSEANRLLETARWNQFPSPEKGSSLRSSYVAQDVPTLLQSLPPHFTASPLPTERSYAPTSMTQRSLSSVSSPSMRLSASIRPAQLNEDYQRMMEQYGLGSSIASATLNQPHSVFGQQTPFTPSFENQRDSARLSQFSSSLSSAQLADGTFNPTGSIQKPPSTFTNLSSRNSTARGSSIIQDTDEETVPSEKKEKKRHKKDEAKSKKSTTRSDPALDEVTRPFYSSSLRKRHQTAFIPTSGPS</sequence>
<dbReference type="GO" id="GO:0032259">
    <property type="term" value="P:methylation"/>
    <property type="evidence" value="ECO:0007669"/>
    <property type="project" value="UniProtKB-KW"/>
</dbReference>
<feature type="compositionally biased region" description="Low complexity" evidence="8">
    <location>
        <begin position="474"/>
        <end position="485"/>
    </location>
</feature>
<evidence type="ECO:0000256" key="3">
    <source>
        <dbReference type="ARBA" id="ARBA00022679"/>
    </source>
</evidence>
<organism evidence="10 11">
    <name type="scientific">Blattamonas nauphoetae</name>
    <dbReference type="NCBI Taxonomy" id="2049346"/>
    <lineage>
        <taxon>Eukaryota</taxon>
        <taxon>Metamonada</taxon>
        <taxon>Preaxostyla</taxon>
        <taxon>Oxymonadida</taxon>
        <taxon>Blattamonas</taxon>
    </lineage>
</organism>
<dbReference type="PROSITE" id="PS01131">
    <property type="entry name" value="RRNA_A_DIMETH"/>
    <property type="match status" value="1"/>
</dbReference>
<feature type="binding site" evidence="6">
    <location>
        <position position="26"/>
    </location>
    <ligand>
        <name>S-adenosyl-L-methionine</name>
        <dbReference type="ChEBI" id="CHEBI:59789"/>
    </ligand>
</feature>
<keyword evidence="3 6" id="KW-0808">Transferase</keyword>
<dbReference type="PANTHER" id="PTHR11727:SF7">
    <property type="entry name" value="DIMETHYLADENOSINE TRANSFERASE-RELATED"/>
    <property type="match status" value="1"/>
</dbReference>
<feature type="compositionally biased region" description="Basic and acidic residues" evidence="8">
    <location>
        <begin position="332"/>
        <end position="346"/>
    </location>
</feature>
<keyword evidence="4 6" id="KW-0949">S-adenosyl-L-methionine</keyword>
<feature type="binding site" evidence="6">
    <location>
        <position position="102"/>
    </location>
    <ligand>
        <name>S-adenosyl-L-methionine</name>
        <dbReference type="ChEBI" id="CHEBI:59789"/>
    </ligand>
</feature>
<dbReference type="InterPro" id="IPR001737">
    <property type="entry name" value="KsgA/Erm"/>
</dbReference>
<feature type="compositionally biased region" description="Polar residues" evidence="8">
    <location>
        <begin position="522"/>
        <end position="534"/>
    </location>
</feature>
<accession>A0ABQ9XCJ5</accession>
<feature type="binding site" evidence="6">
    <location>
        <position position="117"/>
    </location>
    <ligand>
        <name>S-adenosyl-L-methionine</name>
        <dbReference type="ChEBI" id="CHEBI:59789"/>
    </ligand>
</feature>
<evidence type="ECO:0000256" key="2">
    <source>
        <dbReference type="ARBA" id="ARBA00022603"/>
    </source>
</evidence>
<dbReference type="Proteomes" id="UP001281761">
    <property type="component" value="Unassembled WGS sequence"/>
</dbReference>
<name>A0ABQ9XCJ5_9EUKA</name>
<feature type="compositionally biased region" description="Polar residues" evidence="8">
    <location>
        <begin position="559"/>
        <end position="589"/>
    </location>
</feature>
<feature type="binding site" evidence="6">
    <location>
        <position position="53"/>
    </location>
    <ligand>
        <name>S-adenosyl-L-methionine</name>
        <dbReference type="ChEBI" id="CHEBI:59789"/>
    </ligand>
</feature>
<comment type="similarity">
    <text evidence="6 7">Belongs to the class I-like SAM-binding methyltransferase superfamily. rRNA adenine N(6)-methyltransferase family.</text>
</comment>
<evidence type="ECO:0000256" key="7">
    <source>
        <dbReference type="RuleBase" id="RU362106"/>
    </source>
</evidence>
<dbReference type="EMBL" id="JARBJD010000164">
    <property type="protein sequence ID" value="KAK2949022.1"/>
    <property type="molecule type" value="Genomic_DNA"/>
</dbReference>
<keyword evidence="5 6" id="KW-0694">RNA-binding</keyword>
<reference evidence="10 11" key="1">
    <citation type="journal article" date="2022" name="bioRxiv">
        <title>Genomics of Preaxostyla Flagellates Illuminates Evolutionary Transitions and the Path Towards Mitochondrial Loss.</title>
        <authorList>
            <person name="Novak L.V.F."/>
            <person name="Treitli S.C."/>
            <person name="Pyrih J."/>
            <person name="Halakuc P."/>
            <person name="Pipaliya S.V."/>
            <person name="Vacek V."/>
            <person name="Brzon O."/>
            <person name="Soukal P."/>
            <person name="Eme L."/>
            <person name="Dacks J.B."/>
            <person name="Karnkowska A."/>
            <person name="Elias M."/>
            <person name="Hampl V."/>
        </authorList>
    </citation>
    <scope>NUCLEOTIDE SEQUENCE [LARGE SCALE GENOMIC DNA]</scope>
    <source>
        <strain evidence="10">NAU3</strain>
        <tissue evidence="10">Gut</tissue>
    </source>
</reference>
<feature type="compositionally biased region" description="Low complexity" evidence="8">
    <location>
        <begin position="541"/>
        <end position="556"/>
    </location>
</feature>
<feature type="region of interest" description="Disordered" evidence="8">
    <location>
        <begin position="451"/>
        <end position="485"/>
    </location>
</feature>
<evidence type="ECO:0000313" key="10">
    <source>
        <dbReference type="EMBL" id="KAK2949022.1"/>
    </source>
</evidence>
<protein>
    <recommendedName>
        <fullName evidence="7">rRNA adenine N(6)-methyltransferase</fullName>
        <ecNumber evidence="7">2.1.1.-</ecNumber>
    </recommendedName>
</protein>
<dbReference type="Gene3D" id="1.10.8.480">
    <property type="match status" value="1"/>
</dbReference>